<organism evidence="2 3">
    <name type="scientific">Cladophialophora psammophila CBS 110553</name>
    <dbReference type="NCBI Taxonomy" id="1182543"/>
    <lineage>
        <taxon>Eukaryota</taxon>
        <taxon>Fungi</taxon>
        <taxon>Dikarya</taxon>
        <taxon>Ascomycota</taxon>
        <taxon>Pezizomycotina</taxon>
        <taxon>Eurotiomycetes</taxon>
        <taxon>Chaetothyriomycetidae</taxon>
        <taxon>Chaetothyriales</taxon>
        <taxon>Herpotrichiellaceae</taxon>
        <taxon>Cladophialophora</taxon>
    </lineage>
</organism>
<keyword evidence="3" id="KW-1185">Reference proteome</keyword>
<name>W9WUP9_9EURO</name>
<feature type="compositionally biased region" description="Basic and acidic residues" evidence="1">
    <location>
        <begin position="127"/>
        <end position="139"/>
    </location>
</feature>
<dbReference type="OrthoDB" id="4159241at2759"/>
<proteinExistence type="predicted"/>
<accession>W9WUP9</accession>
<gene>
    <name evidence="2" type="ORF">A1O5_08128</name>
</gene>
<feature type="region of interest" description="Disordered" evidence="1">
    <location>
        <begin position="1"/>
        <end position="78"/>
    </location>
</feature>
<dbReference type="RefSeq" id="XP_007746902.1">
    <property type="nucleotide sequence ID" value="XM_007748712.1"/>
</dbReference>
<feature type="compositionally biased region" description="Low complexity" evidence="1">
    <location>
        <begin position="48"/>
        <end position="61"/>
    </location>
</feature>
<protein>
    <submittedName>
        <fullName evidence="2">Uncharacterized protein</fullName>
    </submittedName>
</protein>
<feature type="compositionally biased region" description="Basic and acidic residues" evidence="1">
    <location>
        <begin position="162"/>
        <end position="195"/>
    </location>
</feature>
<dbReference type="HOGENOM" id="CLU_040942_0_0_1"/>
<feature type="compositionally biased region" description="Polar residues" evidence="1">
    <location>
        <begin position="17"/>
        <end position="37"/>
    </location>
</feature>
<dbReference type="AlphaFoldDB" id="W9WUP9"/>
<evidence type="ECO:0000313" key="2">
    <source>
        <dbReference type="EMBL" id="EXJ68336.1"/>
    </source>
</evidence>
<feature type="compositionally biased region" description="Basic residues" evidence="1">
    <location>
        <begin position="1"/>
        <end position="16"/>
    </location>
</feature>
<evidence type="ECO:0000256" key="1">
    <source>
        <dbReference type="SAM" id="MobiDB-lite"/>
    </source>
</evidence>
<sequence length="392" mass="43848">MAKDKSRKHSNGKRHSNATPQKSSTFMQDIVDLTQTDPWAHQARRARSVAPVAPVAPGSSSKPTPLSPGFPIRKSVERGSRLTTTINVPQDPKSNPAYIFQQLALANNRANTRPSFFGTLNPDDGESSGRNDTTERDDSPTPGHRGAMDTDKAKKKKSSQGKGKDKQPDREFKDKKPADTSKTQRHEEEARQREEKKKRKEEKKNKKQLTRPVETQAVAAAESRKRKRDNEEAEAFKRRVEVEANAVKRLRESLPTVRLDRVFGKLEQEEGIKPTEMAVLLTTARDTILDLARQQVLQTQRAQRTIQDELLRILKEQRDKLAELEGRAKLSAAPALAAHRPEKGMVEVIDGTSSSSSNDSSRDEDSVQKSGVGRRTNNSSPQQRPLDRCATQ</sequence>
<feature type="compositionally biased region" description="Basic residues" evidence="1">
    <location>
        <begin position="196"/>
        <end position="209"/>
    </location>
</feature>
<dbReference type="EMBL" id="AMGX01000013">
    <property type="protein sequence ID" value="EXJ68336.1"/>
    <property type="molecule type" value="Genomic_DNA"/>
</dbReference>
<reference evidence="2 3" key="1">
    <citation type="submission" date="2013-03" db="EMBL/GenBank/DDBJ databases">
        <title>The Genome Sequence of Cladophialophora psammophila CBS 110553.</title>
        <authorList>
            <consortium name="The Broad Institute Genomics Platform"/>
            <person name="Cuomo C."/>
            <person name="de Hoog S."/>
            <person name="Gorbushina A."/>
            <person name="Walker B."/>
            <person name="Young S.K."/>
            <person name="Zeng Q."/>
            <person name="Gargeya S."/>
            <person name="Fitzgerald M."/>
            <person name="Haas B."/>
            <person name="Abouelleil A."/>
            <person name="Allen A.W."/>
            <person name="Alvarado L."/>
            <person name="Arachchi H.M."/>
            <person name="Berlin A.M."/>
            <person name="Chapman S.B."/>
            <person name="Gainer-Dewar J."/>
            <person name="Goldberg J."/>
            <person name="Griggs A."/>
            <person name="Gujja S."/>
            <person name="Hansen M."/>
            <person name="Howarth C."/>
            <person name="Imamovic A."/>
            <person name="Ireland A."/>
            <person name="Larimer J."/>
            <person name="McCowan C."/>
            <person name="Murphy C."/>
            <person name="Pearson M."/>
            <person name="Poon T.W."/>
            <person name="Priest M."/>
            <person name="Roberts A."/>
            <person name="Saif S."/>
            <person name="Shea T."/>
            <person name="Sisk P."/>
            <person name="Sykes S."/>
            <person name="Wortman J."/>
            <person name="Nusbaum C."/>
            <person name="Birren B."/>
        </authorList>
    </citation>
    <scope>NUCLEOTIDE SEQUENCE [LARGE SCALE GENOMIC DNA]</scope>
    <source>
        <strain evidence="2 3">CBS 110553</strain>
    </source>
</reference>
<dbReference type="Proteomes" id="UP000019471">
    <property type="component" value="Unassembled WGS sequence"/>
</dbReference>
<comment type="caution">
    <text evidence="2">The sequence shown here is derived from an EMBL/GenBank/DDBJ whole genome shotgun (WGS) entry which is preliminary data.</text>
</comment>
<feature type="region of interest" description="Disordered" evidence="1">
    <location>
        <begin position="113"/>
        <end position="233"/>
    </location>
</feature>
<feature type="region of interest" description="Disordered" evidence="1">
    <location>
        <begin position="330"/>
        <end position="392"/>
    </location>
</feature>
<dbReference type="GeneID" id="19192829"/>
<evidence type="ECO:0000313" key="3">
    <source>
        <dbReference type="Proteomes" id="UP000019471"/>
    </source>
</evidence>